<protein>
    <submittedName>
        <fullName evidence="1">Histidine phosphatase family protein</fullName>
    </submittedName>
</protein>
<organism evidence="1 2">
    <name type="scientific">Sphaerotilus microaerophilus</name>
    <dbReference type="NCBI Taxonomy" id="2914710"/>
    <lineage>
        <taxon>Bacteria</taxon>
        <taxon>Pseudomonadati</taxon>
        <taxon>Pseudomonadota</taxon>
        <taxon>Betaproteobacteria</taxon>
        <taxon>Burkholderiales</taxon>
        <taxon>Sphaerotilaceae</taxon>
        <taxon>Sphaerotilus</taxon>
    </lineage>
</organism>
<dbReference type="Proteomes" id="UP001057498">
    <property type="component" value="Chromosome"/>
</dbReference>
<reference evidence="1" key="1">
    <citation type="submission" date="2022-04" db="EMBL/GenBank/DDBJ databases">
        <title>Whole genome sequence of Sphaerotilus sp. FB-5.</title>
        <authorList>
            <person name="Takeda M."/>
            <person name="Narihara S."/>
            <person name="Akimoto M."/>
            <person name="Akimoto R."/>
            <person name="Nishiyashiki S."/>
            <person name="Murakami T."/>
        </authorList>
    </citation>
    <scope>NUCLEOTIDE SEQUENCE</scope>
    <source>
        <strain evidence="1">FB-5</strain>
    </source>
</reference>
<sequence>MDLFLWRHADAGTPVAGPADLQRPLSAKGRRQARRMAAWLDRQLPADARVLVSPALRTRETAQALGRPSRVVDALGPAASADDLLGCAGWPDGGGAVLLVGHQPALGQAAALVLSGLPLAWTLKKGSVWWLRGERSAAGLTVLLRAVRLPVEDQLQ</sequence>
<evidence type="ECO:0000313" key="1">
    <source>
        <dbReference type="EMBL" id="BDI04362.1"/>
    </source>
</evidence>
<dbReference type="CDD" id="cd07067">
    <property type="entry name" value="HP_PGM_like"/>
    <property type="match status" value="1"/>
</dbReference>
<accession>A0ABN6PLF7</accession>
<dbReference type="SUPFAM" id="SSF53254">
    <property type="entry name" value="Phosphoglycerate mutase-like"/>
    <property type="match status" value="1"/>
</dbReference>
<proteinExistence type="predicted"/>
<name>A0ABN6PLF7_9BURK</name>
<dbReference type="SMART" id="SM00855">
    <property type="entry name" value="PGAM"/>
    <property type="match status" value="1"/>
</dbReference>
<gene>
    <name evidence="1" type="ORF">CATMQ487_13320</name>
</gene>
<dbReference type="InterPro" id="IPR029033">
    <property type="entry name" value="His_PPase_superfam"/>
</dbReference>
<dbReference type="RefSeq" id="WP_251972491.1">
    <property type="nucleotide sequence ID" value="NZ_AP025730.1"/>
</dbReference>
<dbReference type="EMBL" id="AP025730">
    <property type="protein sequence ID" value="BDI04362.1"/>
    <property type="molecule type" value="Genomic_DNA"/>
</dbReference>
<keyword evidence="2" id="KW-1185">Reference proteome</keyword>
<dbReference type="Gene3D" id="3.40.50.1240">
    <property type="entry name" value="Phosphoglycerate mutase-like"/>
    <property type="match status" value="1"/>
</dbReference>
<dbReference type="Pfam" id="PF00300">
    <property type="entry name" value="His_Phos_1"/>
    <property type="match status" value="1"/>
</dbReference>
<evidence type="ECO:0000313" key="2">
    <source>
        <dbReference type="Proteomes" id="UP001057498"/>
    </source>
</evidence>
<dbReference type="InterPro" id="IPR013078">
    <property type="entry name" value="His_Pase_superF_clade-1"/>
</dbReference>